<feature type="region of interest" description="Disordered" evidence="1">
    <location>
        <begin position="92"/>
        <end position="122"/>
    </location>
</feature>
<dbReference type="EMBL" id="MUJZ01061015">
    <property type="protein sequence ID" value="OTF71451.1"/>
    <property type="molecule type" value="Genomic_DNA"/>
</dbReference>
<feature type="compositionally biased region" description="Polar residues" evidence="1">
    <location>
        <begin position="103"/>
        <end position="113"/>
    </location>
</feature>
<protein>
    <recommendedName>
        <fullName evidence="2">E3 ubiquitin-protein ligase HECW1 helical box domain-containing protein</fullName>
    </recommendedName>
</protein>
<evidence type="ECO:0000313" key="4">
    <source>
        <dbReference type="Proteomes" id="UP000194236"/>
    </source>
</evidence>
<comment type="caution">
    <text evidence="3">The sequence shown here is derived from an EMBL/GenBank/DDBJ whole genome shotgun (WGS) entry which is preliminary data.</text>
</comment>
<accession>A0A1Y3ASN4</accession>
<reference evidence="3 4" key="1">
    <citation type="submission" date="2017-03" db="EMBL/GenBank/DDBJ databases">
        <title>Genome Survey of Euroglyphus maynei.</title>
        <authorList>
            <person name="Arlian L.G."/>
            <person name="Morgan M.S."/>
            <person name="Rider S.D."/>
        </authorList>
    </citation>
    <scope>NUCLEOTIDE SEQUENCE [LARGE SCALE GENOMIC DNA]</scope>
    <source>
        <strain evidence="3">Arlian Lab</strain>
        <tissue evidence="3">Whole body</tissue>
    </source>
</reference>
<organism evidence="3 4">
    <name type="scientific">Euroglyphus maynei</name>
    <name type="common">Mayne's house dust mite</name>
    <dbReference type="NCBI Taxonomy" id="6958"/>
    <lineage>
        <taxon>Eukaryota</taxon>
        <taxon>Metazoa</taxon>
        <taxon>Ecdysozoa</taxon>
        <taxon>Arthropoda</taxon>
        <taxon>Chelicerata</taxon>
        <taxon>Arachnida</taxon>
        <taxon>Acari</taxon>
        <taxon>Acariformes</taxon>
        <taxon>Sarcoptiformes</taxon>
        <taxon>Astigmata</taxon>
        <taxon>Psoroptidia</taxon>
        <taxon>Analgoidea</taxon>
        <taxon>Pyroglyphidae</taxon>
        <taxon>Pyroglyphinae</taxon>
        <taxon>Euroglyphus</taxon>
    </lineage>
</organism>
<evidence type="ECO:0000259" key="2">
    <source>
        <dbReference type="Pfam" id="PF18436"/>
    </source>
</evidence>
<feature type="domain" description="E3 ubiquitin-protein ligase HECW1 helical box" evidence="2">
    <location>
        <begin position="126"/>
        <end position="198"/>
    </location>
</feature>
<feature type="compositionally biased region" description="Low complexity" evidence="1">
    <location>
        <begin position="92"/>
        <end position="102"/>
    </location>
</feature>
<dbReference type="InterPro" id="IPR040524">
    <property type="entry name" value="HECW1_helix"/>
</dbReference>
<sequence>KQPLFSALQQPQQQPPPPQRFSSSVLELSNSALVAGTTGNASTLQCGNDIFNACSSSNLTSTDSDLIDSPSTASGIQGSGVLSLTQAYFTGGQSSNQQSTTQPDSATIQQQEVAATPPPLSSTNRIVDVPALRFLLRSDFFNVLHLNDDALGQYNGSTTLKHMVTKIRREGQKSPPSTESFQRYQHNRDLVSLINKFAHTDKPL</sequence>
<gene>
    <name evidence="3" type="ORF">BLA29_011680</name>
</gene>
<keyword evidence="4" id="KW-1185">Reference proteome</keyword>
<proteinExistence type="predicted"/>
<feature type="non-terminal residue" evidence="3">
    <location>
        <position position="204"/>
    </location>
</feature>
<name>A0A1Y3ASN4_EURMA</name>
<dbReference type="Proteomes" id="UP000194236">
    <property type="component" value="Unassembled WGS sequence"/>
</dbReference>
<feature type="non-terminal residue" evidence="3">
    <location>
        <position position="1"/>
    </location>
</feature>
<dbReference type="OrthoDB" id="5987976at2759"/>
<dbReference type="Pfam" id="PF18436">
    <property type="entry name" value="HECW1_helix"/>
    <property type="match status" value="1"/>
</dbReference>
<evidence type="ECO:0000313" key="3">
    <source>
        <dbReference type="EMBL" id="OTF71451.1"/>
    </source>
</evidence>
<dbReference type="AlphaFoldDB" id="A0A1Y3ASN4"/>
<evidence type="ECO:0000256" key="1">
    <source>
        <dbReference type="SAM" id="MobiDB-lite"/>
    </source>
</evidence>
<feature type="region of interest" description="Disordered" evidence="1">
    <location>
        <begin position="1"/>
        <end position="23"/>
    </location>
</feature>